<dbReference type="Pfam" id="PF13556">
    <property type="entry name" value="HTH_30"/>
    <property type="match status" value="1"/>
</dbReference>
<dbReference type="InterPro" id="IPR051448">
    <property type="entry name" value="CdaR-like_regulators"/>
</dbReference>
<gene>
    <name evidence="3" type="ORF">FHS12_003556</name>
</gene>
<dbReference type="RefSeq" id="WP_183547669.1">
    <property type="nucleotide sequence ID" value="NZ_BMQT01000005.1"/>
</dbReference>
<evidence type="ECO:0000259" key="2">
    <source>
        <dbReference type="Pfam" id="PF14361"/>
    </source>
</evidence>
<proteinExistence type="predicted"/>
<evidence type="ECO:0000313" key="3">
    <source>
        <dbReference type="EMBL" id="MBB3090598.1"/>
    </source>
</evidence>
<name>A0A7W5A6H3_9ACTN</name>
<dbReference type="InterPro" id="IPR025736">
    <property type="entry name" value="PucR_C-HTH_dom"/>
</dbReference>
<accession>A0A7W5A6H3</accession>
<feature type="domain" description="RsbT co-antagonist protein RsbRD N-terminal" evidence="2">
    <location>
        <begin position="32"/>
        <end position="179"/>
    </location>
</feature>
<reference evidence="3 4" key="1">
    <citation type="submission" date="2020-08" db="EMBL/GenBank/DDBJ databases">
        <title>Genomic Encyclopedia of Type Strains, Phase III (KMG-III): the genomes of soil and plant-associated and newly described type strains.</title>
        <authorList>
            <person name="Whitman W."/>
        </authorList>
    </citation>
    <scope>NUCLEOTIDE SEQUENCE [LARGE SCALE GENOMIC DNA]</scope>
    <source>
        <strain evidence="3 4">CECT 3302</strain>
    </source>
</reference>
<comment type="caution">
    <text evidence="3">The sequence shown here is derived from an EMBL/GenBank/DDBJ whole genome shotgun (WGS) entry which is preliminary data.</text>
</comment>
<evidence type="ECO:0000259" key="1">
    <source>
        <dbReference type="Pfam" id="PF13556"/>
    </source>
</evidence>
<protein>
    <recommendedName>
        <fullName evidence="5">Transcriptional regulator</fullName>
    </recommendedName>
</protein>
<dbReference type="InterPro" id="IPR042070">
    <property type="entry name" value="PucR_C-HTH_sf"/>
</dbReference>
<sequence>MTNKSSRDIPSLSSYDVQLTPEVIASIREVLPQVGEDVVAAVIAEVPPYQDALSGHMGETIRTAVGVALGGFLSLASGAGLAADVSAATPPALQGAYDLGRGEARSGRTMEALLAAYRIGARVAWRELASKAVEGGMEPAMLVEFSALVFAWIDEISEASAAGHADERATTGRVQRQLRERLARRLLAETTTPEELDDAAARAEWTPPSTLTAVLVPNSQVGSILAKVNQSTLEFDDLRDLHDHTLLFVPDAHGHRRRPLMKALEGRRAVVGPAKPWREARVSYERARRVHFADLGSDTEQHLVELVLSADSDAREDLRAQVLAPLADLRPATAEKLTETLRSWLLHQGRREEVAAELFIHPQTVRYRMGQLRDIYGDRLDDPAMLLALTVALG</sequence>
<dbReference type="Gene3D" id="1.10.10.2840">
    <property type="entry name" value="PucR C-terminal helix-turn-helix domain"/>
    <property type="match status" value="1"/>
</dbReference>
<dbReference type="Proteomes" id="UP000577707">
    <property type="component" value="Unassembled WGS sequence"/>
</dbReference>
<dbReference type="PANTHER" id="PTHR33744">
    <property type="entry name" value="CARBOHYDRATE DIACID REGULATOR"/>
    <property type="match status" value="1"/>
</dbReference>
<evidence type="ECO:0000313" key="4">
    <source>
        <dbReference type="Proteomes" id="UP000577707"/>
    </source>
</evidence>
<keyword evidence="4" id="KW-1185">Reference proteome</keyword>
<dbReference type="PANTHER" id="PTHR33744:SF1">
    <property type="entry name" value="DNA-BINDING TRANSCRIPTIONAL ACTIVATOR ADER"/>
    <property type="match status" value="1"/>
</dbReference>
<dbReference type="EMBL" id="JACHXG010000007">
    <property type="protein sequence ID" value="MBB3090598.1"/>
    <property type="molecule type" value="Genomic_DNA"/>
</dbReference>
<organism evidence="3 4">
    <name type="scientific">Nocardioides albus</name>
    <dbReference type="NCBI Taxonomy" id="1841"/>
    <lineage>
        <taxon>Bacteria</taxon>
        <taxon>Bacillati</taxon>
        <taxon>Actinomycetota</taxon>
        <taxon>Actinomycetes</taxon>
        <taxon>Propionibacteriales</taxon>
        <taxon>Nocardioidaceae</taxon>
        <taxon>Nocardioides</taxon>
    </lineage>
</organism>
<dbReference type="InterPro" id="IPR025751">
    <property type="entry name" value="RsbRD_N_dom"/>
</dbReference>
<evidence type="ECO:0008006" key="5">
    <source>
        <dbReference type="Google" id="ProtNLM"/>
    </source>
</evidence>
<dbReference type="Pfam" id="PF14361">
    <property type="entry name" value="RsbRD_N"/>
    <property type="match status" value="1"/>
</dbReference>
<dbReference type="AlphaFoldDB" id="A0A7W5A6H3"/>
<feature type="domain" description="PucR C-terminal helix-turn-helix" evidence="1">
    <location>
        <begin position="337"/>
        <end position="393"/>
    </location>
</feature>